<feature type="transmembrane region" description="Helical" evidence="1">
    <location>
        <begin position="12"/>
        <end position="31"/>
    </location>
</feature>
<gene>
    <name evidence="2" type="ORF">POCTA_138.1.T1150029</name>
</gene>
<keyword evidence="1" id="KW-0472">Membrane</keyword>
<dbReference type="Proteomes" id="UP000683925">
    <property type="component" value="Unassembled WGS sequence"/>
</dbReference>
<evidence type="ECO:0000256" key="1">
    <source>
        <dbReference type="SAM" id="Phobius"/>
    </source>
</evidence>
<reference evidence="2" key="1">
    <citation type="submission" date="2021-01" db="EMBL/GenBank/DDBJ databases">
        <authorList>
            <consortium name="Genoscope - CEA"/>
            <person name="William W."/>
        </authorList>
    </citation>
    <scope>NUCLEOTIDE SEQUENCE</scope>
</reference>
<keyword evidence="1" id="KW-1133">Transmembrane helix</keyword>
<evidence type="ECO:0000313" key="2">
    <source>
        <dbReference type="EMBL" id="CAD8197711.1"/>
    </source>
</evidence>
<proteinExistence type="predicted"/>
<protein>
    <submittedName>
        <fullName evidence="2">Uncharacterized protein</fullName>
    </submittedName>
</protein>
<accession>A0A8S1XA16</accession>
<keyword evidence="3" id="KW-1185">Reference proteome</keyword>
<organism evidence="2 3">
    <name type="scientific">Paramecium octaurelia</name>
    <dbReference type="NCBI Taxonomy" id="43137"/>
    <lineage>
        <taxon>Eukaryota</taxon>
        <taxon>Sar</taxon>
        <taxon>Alveolata</taxon>
        <taxon>Ciliophora</taxon>
        <taxon>Intramacronucleata</taxon>
        <taxon>Oligohymenophorea</taxon>
        <taxon>Peniculida</taxon>
        <taxon>Parameciidae</taxon>
        <taxon>Paramecium</taxon>
    </lineage>
</organism>
<evidence type="ECO:0000313" key="3">
    <source>
        <dbReference type="Proteomes" id="UP000683925"/>
    </source>
</evidence>
<name>A0A8S1XA16_PAROT</name>
<dbReference type="EMBL" id="CAJJDP010000115">
    <property type="protein sequence ID" value="CAD8197711.1"/>
    <property type="molecule type" value="Genomic_DNA"/>
</dbReference>
<sequence length="78" mass="8992">MKFEKSCFSARVLGIPGVLGIINFLIVKLLVSMATTTSDHVHLLQAIYMHGQDFKLFRFSFSKLLIRFKSKWRLSLLC</sequence>
<comment type="caution">
    <text evidence="2">The sequence shown here is derived from an EMBL/GenBank/DDBJ whole genome shotgun (WGS) entry which is preliminary data.</text>
</comment>
<keyword evidence="1" id="KW-0812">Transmembrane</keyword>
<dbReference type="AlphaFoldDB" id="A0A8S1XA16"/>